<feature type="region of interest" description="Disordered" evidence="1">
    <location>
        <begin position="55"/>
        <end position="119"/>
    </location>
</feature>
<evidence type="ECO:0000313" key="3">
    <source>
        <dbReference type="Proteomes" id="UP000027946"/>
    </source>
</evidence>
<protein>
    <submittedName>
        <fullName evidence="2">Uncharacterized protein</fullName>
    </submittedName>
</protein>
<gene>
    <name evidence="2" type="ORF">CLIT_14c01240</name>
</gene>
<keyword evidence="3" id="KW-1185">Reference proteome</keyword>
<feature type="compositionally biased region" description="Low complexity" evidence="1">
    <location>
        <begin position="67"/>
        <end position="87"/>
    </location>
</feature>
<dbReference type="AlphaFoldDB" id="A0A069RD34"/>
<comment type="caution">
    <text evidence="2">The sequence shown here is derived from an EMBL/GenBank/DDBJ whole genome shotgun (WGS) entry which is preliminary data.</text>
</comment>
<dbReference type="STRING" id="1121324.CLIT_14c01240"/>
<accession>A0A069RD34</accession>
<evidence type="ECO:0000256" key="1">
    <source>
        <dbReference type="SAM" id="MobiDB-lite"/>
    </source>
</evidence>
<dbReference type="EMBL" id="JJMM01000014">
    <property type="protein sequence ID" value="KDR94663.1"/>
    <property type="molecule type" value="Genomic_DNA"/>
</dbReference>
<sequence>MKKKIIAALSIALLAAAFLIMCTKPGEIARYAVVTMTSSSEQEKEDIKKLEDELEKQIQKAQEEIEAQNSGESGEGEAASSAETGQEGAEKGSKTGIEEGKQEPGDREVKGGSKRHKISRGQIEEKYRSIVGALRVASYAHINSLIGQAKGEYLSYPEDQREDVKYKIGLKYFKIAKSAEKTCDKKFYSIMEQFESELEGNGYDADIVERAKAQYEAEKKTKREEYLSKMSS</sequence>
<name>A0A069RD34_PEPLI</name>
<dbReference type="eggNOG" id="ENOG5033JEY">
    <property type="taxonomic scope" value="Bacteria"/>
</dbReference>
<reference evidence="2 3" key="1">
    <citation type="submission" date="2014-03" db="EMBL/GenBank/DDBJ databases">
        <title>Genome sequence of Clostridium litorale W6, DSM 5388.</title>
        <authorList>
            <person name="Poehlein A."/>
            <person name="Jagirdar A."/>
            <person name="Khonsari B."/>
            <person name="Chibani C.M."/>
            <person name="Gutierrez Gutierrez D.A."/>
            <person name="Davydova E."/>
            <person name="Alghaithi H.S."/>
            <person name="Nair K.P."/>
            <person name="Dhamotharan K."/>
            <person name="Chandran L."/>
            <person name="G W."/>
            <person name="Daniel R."/>
        </authorList>
    </citation>
    <scope>NUCLEOTIDE SEQUENCE [LARGE SCALE GENOMIC DNA]</scope>
    <source>
        <strain evidence="2 3">W6</strain>
    </source>
</reference>
<feature type="compositionally biased region" description="Basic and acidic residues" evidence="1">
    <location>
        <begin position="88"/>
        <end position="111"/>
    </location>
</feature>
<dbReference type="OrthoDB" id="2452361at2"/>
<proteinExistence type="predicted"/>
<organism evidence="2 3">
    <name type="scientific">Peptoclostridium litorale DSM 5388</name>
    <dbReference type="NCBI Taxonomy" id="1121324"/>
    <lineage>
        <taxon>Bacteria</taxon>
        <taxon>Bacillati</taxon>
        <taxon>Bacillota</taxon>
        <taxon>Clostridia</taxon>
        <taxon>Peptostreptococcales</taxon>
        <taxon>Peptoclostridiaceae</taxon>
        <taxon>Peptoclostridium</taxon>
    </lineage>
</organism>
<dbReference type="Proteomes" id="UP000027946">
    <property type="component" value="Unassembled WGS sequence"/>
</dbReference>
<dbReference type="RefSeq" id="WP_038266562.1">
    <property type="nucleotide sequence ID" value="NZ_FSRH01000015.1"/>
</dbReference>
<evidence type="ECO:0000313" key="2">
    <source>
        <dbReference type="EMBL" id="KDR94663.1"/>
    </source>
</evidence>